<protein>
    <submittedName>
        <fullName evidence="1">Uncharacterized protein</fullName>
    </submittedName>
</protein>
<dbReference type="eggNOG" id="ENOG5031AEF">
    <property type="taxonomic scope" value="Bacteria"/>
</dbReference>
<dbReference type="EMBL" id="CP002355">
    <property type="protein sequence ID" value="ADR34053.1"/>
    <property type="molecule type" value="Genomic_DNA"/>
</dbReference>
<dbReference type="STRING" id="709032.Sulku_1391"/>
<gene>
    <name evidence="1" type="ordered locus">Sulku_1391</name>
</gene>
<keyword evidence="2" id="KW-1185">Reference proteome</keyword>
<dbReference type="HOGENOM" id="CLU_755845_0_0_7"/>
<dbReference type="Proteomes" id="UP000008721">
    <property type="component" value="Chromosome"/>
</dbReference>
<dbReference type="AlphaFoldDB" id="E4TYR2"/>
<evidence type="ECO:0000313" key="2">
    <source>
        <dbReference type="Proteomes" id="UP000008721"/>
    </source>
</evidence>
<dbReference type="RefSeq" id="WP_013460250.1">
    <property type="nucleotide sequence ID" value="NC_014762.1"/>
</dbReference>
<accession>E4TYR2</accession>
<organism evidence="1 2">
    <name type="scientific">Sulfuricurvum kujiense (strain ATCC BAA-921 / DSM 16994 / JCM 11577 / YK-1)</name>
    <dbReference type="NCBI Taxonomy" id="709032"/>
    <lineage>
        <taxon>Bacteria</taxon>
        <taxon>Pseudomonadati</taxon>
        <taxon>Campylobacterota</taxon>
        <taxon>Epsilonproteobacteria</taxon>
        <taxon>Campylobacterales</taxon>
        <taxon>Sulfurimonadaceae</taxon>
        <taxon>Sulfuricurvum</taxon>
    </lineage>
</organism>
<name>E4TYR2_SULKY</name>
<proteinExistence type="predicted"/>
<sequence>MENAIKGLFYAYKHLPVGVMLFKKRTLFFINDHLQNVLLLSALSKERIIEIIGNRLGIPNPTHNTVHDFFFNNSYFLNQNSIIQIERRSISDDITIFVLVKISEQSIEAIKNSSQSLPNLLQKKHEYSPLNNSEWKLLTNALGTNFEDKKFISIVLYKGIPLKAESKIISISNEMIEISIERNQLIATETGKEWLIGIKQDLMIAGDVSSYDLKGGRIWLKNLRLVSEGFHLRNNIRYAIEKIGHLNIFSKNEKTISLPLHDLSEKGVSVQTDDPTVLVTISSKIGKPLDAQIIVDNLNVSVEAIPLYIETMDIPGMMKVAFSIVYDSHNETLLHNWMNNEQHSVIKKVRHFIQMISGEKPDIPNG</sequence>
<dbReference type="KEGG" id="sku:Sulku_1391"/>
<reference evidence="1 2" key="1">
    <citation type="journal article" date="2012" name="Stand. Genomic Sci.">
        <title>Complete genome sequence of the sulfur compounds oxidizing chemolithoautotroph Sulfuricurvum kujiense type strain (YK-1(T)).</title>
        <authorList>
            <person name="Han C."/>
            <person name="Kotsyurbenko O."/>
            <person name="Chertkov O."/>
            <person name="Held B."/>
            <person name="Lapidus A."/>
            <person name="Nolan M."/>
            <person name="Lucas S."/>
            <person name="Hammon N."/>
            <person name="Deshpande S."/>
            <person name="Cheng J.F."/>
            <person name="Tapia R."/>
            <person name="Goodwin L.A."/>
            <person name="Pitluck S."/>
            <person name="Liolios K."/>
            <person name="Pagani I."/>
            <person name="Ivanova N."/>
            <person name="Mavromatis K."/>
            <person name="Mikhailova N."/>
            <person name="Pati A."/>
            <person name="Chen A."/>
            <person name="Palaniappan K."/>
            <person name="Land M."/>
            <person name="Hauser L."/>
            <person name="Chang Y.J."/>
            <person name="Jeffries C.D."/>
            <person name="Brambilla E.M."/>
            <person name="Rohde M."/>
            <person name="Spring S."/>
            <person name="Sikorski J."/>
            <person name="Goker M."/>
            <person name="Woyke T."/>
            <person name="Bristow J."/>
            <person name="Eisen J.A."/>
            <person name="Markowitz V."/>
            <person name="Hugenholtz P."/>
            <person name="Kyrpides N.C."/>
            <person name="Klenk H.P."/>
            <person name="Detter J.C."/>
        </authorList>
    </citation>
    <scope>NUCLEOTIDE SEQUENCE [LARGE SCALE GENOMIC DNA]</scope>
    <source>
        <strain evidence="2">ATCC BAA-921 / DSM 16994 / JCM 11577 / YK-1</strain>
    </source>
</reference>
<evidence type="ECO:0000313" key="1">
    <source>
        <dbReference type="EMBL" id="ADR34053.1"/>
    </source>
</evidence>
<dbReference type="OrthoDB" id="9884114at2"/>